<evidence type="ECO:0000256" key="1">
    <source>
        <dbReference type="SAM" id="Phobius"/>
    </source>
</evidence>
<gene>
    <name evidence="2" type="ordered locus">TREPR_3431</name>
</gene>
<protein>
    <submittedName>
        <fullName evidence="2">Uncharacterized protein</fullName>
    </submittedName>
</protein>
<dbReference type="AlphaFoldDB" id="F5YJI6"/>
<name>F5YJI6_TREPZ</name>
<dbReference type="EMBL" id="CP001843">
    <property type="protein sequence ID" value="AEF83669.1"/>
    <property type="molecule type" value="Genomic_DNA"/>
</dbReference>
<feature type="transmembrane region" description="Helical" evidence="1">
    <location>
        <begin position="40"/>
        <end position="61"/>
    </location>
</feature>
<dbReference type="RefSeq" id="WP_015706854.1">
    <property type="nucleotide sequence ID" value="NC_015578.1"/>
</dbReference>
<reference evidence="2 3" key="2">
    <citation type="journal article" date="2011" name="ISME J.">
        <title>RNA-seq reveals cooperative metabolic interactions between two termite-gut spirochete species in co-culture.</title>
        <authorList>
            <person name="Rosenthal A.Z."/>
            <person name="Matson E.G."/>
            <person name="Eldar A."/>
            <person name="Leadbetter J.R."/>
        </authorList>
    </citation>
    <scope>NUCLEOTIDE SEQUENCE [LARGE SCALE GENOMIC DNA]</scope>
    <source>
        <strain evidence="3">ATCC BAA-887 / DSM 12427 / ZAS-2</strain>
    </source>
</reference>
<evidence type="ECO:0000313" key="3">
    <source>
        <dbReference type="Proteomes" id="UP000009223"/>
    </source>
</evidence>
<dbReference type="Proteomes" id="UP000009223">
    <property type="component" value="Chromosome"/>
</dbReference>
<dbReference type="STRING" id="545694.TREPR_3431"/>
<feature type="transmembrane region" description="Helical" evidence="1">
    <location>
        <begin position="108"/>
        <end position="131"/>
    </location>
</feature>
<keyword evidence="3" id="KW-1185">Reference proteome</keyword>
<accession>F5YJI6</accession>
<keyword evidence="1" id="KW-0472">Membrane</keyword>
<sequence>MAFHCRENCRSQGGGIDEFEKELAPYRTGKETGQKDLSMILKNICINSVLLIASAIIYLFYEKYFTEFYIDSWPSIFLGVVVVFIILFSNITGLLSSIIKIQTTGFTIINYMLLIISTIVIYKTINIIAKILEDKKIVSECSIILLLGILIVIENVISNYIGKIINNRETKMRATSTGL</sequence>
<dbReference type="HOGENOM" id="CLU_1502849_0_0_12"/>
<organism evidence="2 3">
    <name type="scientific">Treponema primitia (strain ATCC BAA-887 / DSM 12427 / ZAS-2)</name>
    <dbReference type="NCBI Taxonomy" id="545694"/>
    <lineage>
        <taxon>Bacteria</taxon>
        <taxon>Pseudomonadati</taxon>
        <taxon>Spirochaetota</taxon>
        <taxon>Spirochaetia</taxon>
        <taxon>Spirochaetales</taxon>
        <taxon>Treponemataceae</taxon>
        <taxon>Treponema</taxon>
    </lineage>
</organism>
<keyword evidence="1" id="KW-1133">Transmembrane helix</keyword>
<proteinExistence type="predicted"/>
<feature type="transmembrane region" description="Helical" evidence="1">
    <location>
        <begin position="73"/>
        <end position="96"/>
    </location>
</feature>
<dbReference type="KEGG" id="tpi:TREPR_3431"/>
<feature type="transmembrane region" description="Helical" evidence="1">
    <location>
        <begin position="143"/>
        <end position="162"/>
    </location>
</feature>
<keyword evidence="1" id="KW-0812">Transmembrane</keyword>
<evidence type="ECO:0000313" key="2">
    <source>
        <dbReference type="EMBL" id="AEF83669.1"/>
    </source>
</evidence>
<reference evidence="3" key="1">
    <citation type="submission" date="2009-12" db="EMBL/GenBank/DDBJ databases">
        <title>Complete sequence of Treponema primitia strain ZAS-2.</title>
        <authorList>
            <person name="Tetu S.G."/>
            <person name="Matson E."/>
            <person name="Ren Q."/>
            <person name="Seshadri R."/>
            <person name="Elbourne L."/>
            <person name="Hassan K.A."/>
            <person name="Durkin A."/>
            <person name="Radune D."/>
            <person name="Mohamoud Y."/>
            <person name="Shay R."/>
            <person name="Jin S."/>
            <person name="Zhang X."/>
            <person name="Lucey K."/>
            <person name="Ballor N.R."/>
            <person name="Ottesen E."/>
            <person name="Rosenthal R."/>
            <person name="Allen A."/>
            <person name="Leadbetter J.R."/>
            <person name="Paulsen I.T."/>
        </authorList>
    </citation>
    <scope>NUCLEOTIDE SEQUENCE [LARGE SCALE GENOMIC DNA]</scope>
    <source>
        <strain evidence="3">ATCC BAA-887 / DSM 12427 / ZAS-2</strain>
    </source>
</reference>